<keyword evidence="1" id="KW-0472">Membrane</keyword>
<evidence type="ECO:0000256" key="1">
    <source>
        <dbReference type="SAM" id="Phobius"/>
    </source>
</evidence>
<sequence length="347" mass="38327">MDVSLLFVVGVGGKRSRCEAWRQERGGLGEGSRSGVRAACREVSDAVGSVRDNMEVGLAFFDVEHAASVKDPQGIADIRDMLEQHQDMLRGHDTFHSFFTRSPLLPEYYEDSVEFEDPDRWVTSLRLQCGEYHLLESSVAQIGWGTCNVLTPIANTVEPVGQSSLLSCHQTVSGLLVFGHSFEKCVPPNEQLFCQILSVDGDRRGRLTLPDIYPVLIQHYGPVYRASGLSVRARVGMPVDIWICSFFQHSYLTTVGASLYDPFGLDLQRDVPLSEETAEPSSVASHTSPALPNVSEDLFLAGFLTTWLCTFLLPLRVGFVRYSALLAITQLSVGQRLSMAPTVLVRI</sequence>
<feature type="transmembrane region" description="Helical" evidence="1">
    <location>
        <begin position="298"/>
        <end position="315"/>
    </location>
</feature>
<keyword evidence="1" id="KW-0812">Transmembrane</keyword>
<protein>
    <submittedName>
        <fullName evidence="2">Uncharacterized protein</fullName>
    </submittedName>
</protein>
<name>A0ABD0V2P3_DENTH</name>
<dbReference type="EMBL" id="JANQDX010000009">
    <property type="protein sequence ID" value="KAL0919164.1"/>
    <property type="molecule type" value="Genomic_DNA"/>
</dbReference>
<dbReference type="Proteomes" id="UP001552299">
    <property type="component" value="Unassembled WGS sequence"/>
</dbReference>
<evidence type="ECO:0000313" key="2">
    <source>
        <dbReference type="EMBL" id="KAL0919164.1"/>
    </source>
</evidence>
<reference evidence="2 3" key="1">
    <citation type="journal article" date="2024" name="Plant Biotechnol. J.">
        <title>Dendrobium thyrsiflorum genome and its molecular insights into genes involved in important horticultural traits.</title>
        <authorList>
            <person name="Chen B."/>
            <person name="Wang J.Y."/>
            <person name="Zheng P.J."/>
            <person name="Li K.L."/>
            <person name="Liang Y.M."/>
            <person name="Chen X.F."/>
            <person name="Zhang C."/>
            <person name="Zhao X."/>
            <person name="He X."/>
            <person name="Zhang G.Q."/>
            <person name="Liu Z.J."/>
            <person name="Xu Q."/>
        </authorList>
    </citation>
    <scope>NUCLEOTIDE SEQUENCE [LARGE SCALE GENOMIC DNA]</scope>
    <source>
        <strain evidence="2">GZMU011</strain>
    </source>
</reference>
<dbReference type="AlphaFoldDB" id="A0ABD0V2P3"/>
<comment type="caution">
    <text evidence="2">The sequence shown here is derived from an EMBL/GenBank/DDBJ whole genome shotgun (WGS) entry which is preliminary data.</text>
</comment>
<organism evidence="2 3">
    <name type="scientific">Dendrobium thyrsiflorum</name>
    <name type="common">Pinecone-like raceme dendrobium</name>
    <name type="synonym">Orchid</name>
    <dbReference type="NCBI Taxonomy" id="117978"/>
    <lineage>
        <taxon>Eukaryota</taxon>
        <taxon>Viridiplantae</taxon>
        <taxon>Streptophyta</taxon>
        <taxon>Embryophyta</taxon>
        <taxon>Tracheophyta</taxon>
        <taxon>Spermatophyta</taxon>
        <taxon>Magnoliopsida</taxon>
        <taxon>Liliopsida</taxon>
        <taxon>Asparagales</taxon>
        <taxon>Orchidaceae</taxon>
        <taxon>Epidendroideae</taxon>
        <taxon>Malaxideae</taxon>
        <taxon>Dendrobiinae</taxon>
        <taxon>Dendrobium</taxon>
    </lineage>
</organism>
<gene>
    <name evidence="2" type="ORF">M5K25_011238</name>
</gene>
<proteinExistence type="predicted"/>
<keyword evidence="1" id="KW-1133">Transmembrane helix</keyword>
<accession>A0ABD0V2P3</accession>
<evidence type="ECO:0000313" key="3">
    <source>
        <dbReference type="Proteomes" id="UP001552299"/>
    </source>
</evidence>
<keyword evidence="3" id="KW-1185">Reference proteome</keyword>